<evidence type="ECO:0000313" key="1">
    <source>
        <dbReference type="EMBL" id="KAH3693697.1"/>
    </source>
</evidence>
<proteinExistence type="predicted"/>
<dbReference type="Proteomes" id="UP000828390">
    <property type="component" value="Unassembled WGS sequence"/>
</dbReference>
<protein>
    <submittedName>
        <fullName evidence="1">Uncharacterized protein</fullName>
    </submittedName>
</protein>
<name>A0A9D4BG06_DREPO</name>
<reference evidence="1" key="2">
    <citation type="submission" date="2020-11" db="EMBL/GenBank/DDBJ databases">
        <authorList>
            <person name="McCartney M.A."/>
            <person name="Auch B."/>
            <person name="Kono T."/>
            <person name="Mallez S."/>
            <person name="Becker A."/>
            <person name="Gohl D.M."/>
            <person name="Silverstein K.A.T."/>
            <person name="Koren S."/>
            <person name="Bechman K.B."/>
            <person name="Herman A."/>
            <person name="Abrahante J.E."/>
            <person name="Garbe J."/>
        </authorList>
    </citation>
    <scope>NUCLEOTIDE SEQUENCE</scope>
    <source>
        <strain evidence="1">Duluth1</strain>
        <tissue evidence="1">Whole animal</tissue>
    </source>
</reference>
<dbReference type="EMBL" id="JAIWYP010000016">
    <property type="protein sequence ID" value="KAH3693697.1"/>
    <property type="molecule type" value="Genomic_DNA"/>
</dbReference>
<gene>
    <name evidence="1" type="ORF">DPMN_081137</name>
</gene>
<keyword evidence="2" id="KW-1185">Reference proteome</keyword>
<dbReference type="AlphaFoldDB" id="A0A9D4BG06"/>
<comment type="caution">
    <text evidence="1">The sequence shown here is derived from an EMBL/GenBank/DDBJ whole genome shotgun (WGS) entry which is preliminary data.</text>
</comment>
<accession>A0A9D4BG06</accession>
<reference evidence="1" key="1">
    <citation type="journal article" date="2019" name="bioRxiv">
        <title>The Genome of the Zebra Mussel, Dreissena polymorpha: A Resource for Invasive Species Research.</title>
        <authorList>
            <person name="McCartney M.A."/>
            <person name="Auch B."/>
            <person name="Kono T."/>
            <person name="Mallez S."/>
            <person name="Zhang Y."/>
            <person name="Obille A."/>
            <person name="Becker A."/>
            <person name="Abrahante J.E."/>
            <person name="Garbe J."/>
            <person name="Badalamenti J.P."/>
            <person name="Herman A."/>
            <person name="Mangelson H."/>
            <person name="Liachko I."/>
            <person name="Sullivan S."/>
            <person name="Sone E.D."/>
            <person name="Koren S."/>
            <person name="Silverstein K.A.T."/>
            <person name="Beckman K.B."/>
            <person name="Gohl D.M."/>
        </authorList>
    </citation>
    <scope>NUCLEOTIDE SEQUENCE</scope>
    <source>
        <strain evidence="1">Duluth1</strain>
        <tissue evidence="1">Whole animal</tissue>
    </source>
</reference>
<sequence length="118" mass="13581">MLLFNYGVDVQRNSSNKLITDAGDSMQQAVSRREHTAFFCIFIEAFGRKMGLHAYSVALNQFVQSEATLIAFMEHPVSRKYIPTIFPVLTEISMNRKVSLEISLCETHKARVYHNLFY</sequence>
<evidence type="ECO:0000313" key="2">
    <source>
        <dbReference type="Proteomes" id="UP000828390"/>
    </source>
</evidence>
<organism evidence="1 2">
    <name type="scientific">Dreissena polymorpha</name>
    <name type="common">Zebra mussel</name>
    <name type="synonym">Mytilus polymorpha</name>
    <dbReference type="NCBI Taxonomy" id="45954"/>
    <lineage>
        <taxon>Eukaryota</taxon>
        <taxon>Metazoa</taxon>
        <taxon>Spiralia</taxon>
        <taxon>Lophotrochozoa</taxon>
        <taxon>Mollusca</taxon>
        <taxon>Bivalvia</taxon>
        <taxon>Autobranchia</taxon>
        <taxon>Heteroconchia</taxon>
        <taxon>Euheterodonta</taxon>
        <taxon>Imparidentia</taxon>
        <taxon>Neoheterodontei</taxon>
        <taxon>Myida</taxon>
        <taxon>Dreissenoidea</taxon>
        <taxon>Dreissenidae</taxon>
        <taxon>Dreissena</taxon>
    </lineage>
</organism>